<sequence length="744" mass="84331">MRSILGHLGDLGEVFHPNLQKSFLMEPKVDAEDGKSCRRSRDGQSTFSPPTPDPDLINLIPNAPCSFFDVGDAPPISGDQAITHAEGATFLNPDVKSGHQGRPRRRCWCPITATMRCAAPTREPWKLAYRIQLKILINSAFKLPSVPTMHDIHRISIPHHVGLQLDKDTIAKTTAQMYLLALIDQLPHLAGFGRLVVLFNAPTATDGRLPKIRSSLSLWHAGFSKSTSGWDKKPAFQTLAQLPTSHYLSPCQTSPYCSSTICQYLEVLLMLCYNLLAVLQTHRAAGTNWCGGWTFVRPCLWKPKCFQDSADTGQALVERMVSLSQTSQQCYGKVDSSEASFNIDSIRKDCVFQILGPISHSNCSKSVLVLHRFARPKEIHENRAAVPKWSLWIPIGRRAPDFAIPSRLPGPSNWFLSPIPTFWDQRFFNLASRTPPPPSALHLPDERLTVYQSSRSHEKLSPTVCIVFSRRCHFDPLPLTITAWGSHQRWVNLQREFLSPPQRLGRVRVLVLDATALWIAPTALRHFSLPTLTLQVEMISAQIMCFQRPRQDFILGSTTDAIHFIKQNVLVIGPMLAAMPSLTVFESKRDEEMTKLSHDGQSLTCRQLVGDIAVLGCFGTFRRNGGGSRKLSGPFYIYWKWDTVRSEMVRSIEISMLICRERGWSHKHYSRNWRPAISLKPLFRYDTWTDWPVGSRFLCCYCLETRIWIGFLIMTESSQSKFFQKKKKKKKKKKTSMDKMIANI</sequence>
<dbReference type="Proteomes" id="UP001239213">
    <property type="component" value="Unassembled WGS sequence"/>
</dbReference>
<keyword evidence="3" id="KW-1185">Reference proteome</keyword>
<dbReference type="EMBL" id="MPDP01000282">
    <property type="protein sequence ID" value="KAK1457353.1"/>
    <property type="molecule type" value="Genomic_DNA"/>
</dbReference>
<proteinExistence type="predicted"/>
<accession>A0AAI9UIW8</accession>
<evidence type="ECO:0000313" key="3">
    <source>
        <dbReference type="Proteomes" id="UP001239213"/>
    </source>
</evidence>
<reference evidence="2" key="1">
    <citation type="submission" date="2016-11" db="EMBL/GenBank/DDBJ databases">
        <title>The genome sequence of Colletotrichum cuscutae.</title>
        <authorList>
            <person name="Baroncelli R."/>
        </authorList>
    </citation>
    <scope>NUCLEOTIDE SEQUENCE</scope>
    <source>
        <strain evidence="2">IMI 304802</strain>
    </source>
</reference>
<gene>
    <name evidence="2" type="ORF">CCUS01_01821</name>
</gene>
<organism evidence="2 3">
    <name type="scientific">Colletotrichum cuscutae</name>
    <dbReference type="NCBI Taxonomy" id="1209917"/>
    <lineage>
        <taxon>Eukaryota</taxon>
        <taxon>Fungi</taxon>
        <taxon>Dikarya</taxon>
        <taxon>Ascomycota</taxon>
        <taxon>Pezizomycotina</taxon>
        <taxon>Sordariomycetes</taxon>
        <taxon>Hypocreomycetidae</taxon>
        <taxon>Glomerellales</taxon>
        <taxon>Glomerellaceae</taxon>
        <taxon>Colletotrichum</taxon>
        <taxon>Colletotrichum acutatum species complex</taxon>
    </lineage>
</organism>
<feature type="compositionally biased region" description="Basic and acidic residues" evidence="1">
    <location>
        <begin position="30"/>
        <end position="42"/>
    </location>
</feature>
<protein>
    <submittedName>
        <fullName evidence="2">Uncharacterized protein</fullName>
    </submittedName>
</protein>
<comment type="caution">
    <text evidence="2">The sequence shown here is derived from an EMBL/GenBank/DDBJ whole genome shotgun (WGS) entry which is preliminary data.</text>
</comment>
<evidence type="ECO:0000256" key="1">
    <source>
        <dbReference type="SAM" id="MobiDB-lite"/>
    </source>
</evidence>
<feature type="region of interest" description="Disordered" evidence="1">
    <location>
        <begin position="30"/>
        <end position="54"/>
    </location>
</feature>
<dbReference type="AlphaFoldDB" id="A0AAI9UIW8"/>
<evidence type="ECO:0000313" key="2">
    <source>
        <dbReference type="EMBL" id="KAK1457353.1"/>
    </source>
</evidence>
<name>A0AAI9UIW8_9PEZI</name>